<comment type="caution">
    <text evidence="2">The sequence shown here is derived from an EMBL/GenBank/DDBJ whole genome shotgun (WGS) entry which is preliminary data.</text>
</comment>
<evidence type="ECO:0000259" key="1">
    <source>
        <dbReference type="Pfam" id="PF02492"/>
    </source>
</evidence>
<dbReference type="SUPFAM" id="SSF52540">
    <property type="entry name" value="P-loop containing nucleoside triphosphate hydrolases"/>
    <property type="match status" value="1"/>
</dbReference>
<dbReference type="EMBL" id="JAVDQI010000009">
    <property type="protein sequence ID" value="MDR6223614.1"/>
    <property type="molecule type" value="Genomic_DNA"/>
</dbReference>
<evidence type="ECO:0000313" key="2">
    <source>
        <dbReference type="EMBL" id="MDR6223614.1"/>
    </source>
</evidence>
<dbReference type="InterPro" id="IPR027417">
    <property type="entry name" value="P-loop_NTPase"/>
</dbReference>
<dbReference type="InterPro" id="IPR003495">
    <property type="entry name" value="CobW/HypB/UreG_nucleotide-bd"/>
</dbReference>
<dbReference type="Pfam" id="PF02492">
    <property type="entry name" value="cobW"/>
    <property type="match status" value="1"/>
</dbReference>
<dbReference type="InterPro" id="IPR051316">
    <property type="entry name" value="Zinc-reg_GTPase_activator"/>
</dbReference>
<dbReference type="GO" id="GO:0005737">
    <property type="term" value="C:cytoplasm"/>
    <property type="evidence" value="ECO:0007669"/>
    <property type="project" value="TreeGrafter"/>
</dbReference>
<accession>A0AA90U1N2</accession>
<dbReference type="Proteomes" id="UP001185015">
    <property type="component" value="Unassembled WGS sequence"/>
</dbReference>
<dbReference type="Gene3D" id="3.40.50.300">
    <property type="entry name" value="P-loop containing nucleotide triphosphate hydrolases"/>
    <property type="match status" value="1"/>
</dbReference>
<proteinExistence type="predicted"/>
<organism evidence="2 3">
    <name type="scientific">Methanococcoides alaskense</name>
    <dbReference type="NCBI Taxonomy" id="325778"/>
    <lineage>
        <taxon>Archaea</taxon>
        <taxon>Methanobacteriati</taxon>
        <taxon>Methanobacteriota</taxon>
        <taxon>Stenosarchaea group</taxon>
        <taxon>Methanomicrobia</taxon>
        <taxon>Methanosarcinales</taxon>
        <taxon>Methanosarcinaceae</taxon>
        <taxon>Methanococcoides</taxon>
    </lineage>
</organism>
<dbReference type="PANTHER" id="PTHR13748">
    <property type="entry name" value="COBW-RELATED"/>
    <property type="match status" value="1"/>
</dbReference>
<keyword evidence="3" id="KW-1185">Reference proteome</keyword>
<gene>
    <name evidence="2" type="ORF">J2750_002084</name>
</gene>
<sequence length="198" mass="22034">MRTILLCGLQGSGKTTLISKIGTYLGERSRKLAIIIIGEGDTRLDESSLPFEGISIQELFVECVPCSLRFAVEKTLKEMAEKSIPEFVSIELEGTAFPVQIKESLEHMPFEDLSFLLVYLLDAGTFSSEIEKLPKFIITQIRESDIIGINKIDSTDMAKVSSIRYMLEAIDPGVSIFEFSARDHNEGFGKFIETLVGN</sequence>
<dbReference type="PANTHER" id="PTHR13748:SF62">
    <property type="entry name" value="COBW DOMAIN-CONTAINING PROTEIN"/>
    <property type="match status" value="1"/>
</dbReference>
<dbReference type="AlphaFoldDB" id="A0AA90U1N2"/>
<evidence type="ECO:0000313" key="3">
    <source>
        <dbReference type="Proteomes" id="UP001185015"/>
    </source>
</evidence>
<reference evidence="2 3" key="1">
    <citation type="submission" date="2023-07" db="EMBL/GenBank/DDBJ databases">
        <title>Genomic Encyclopedia of Type Strains, Phase IV (KMG-IV): sequencing the most valuable type-strain genomes for metagenomic binning, comparative biology and taxonomic classification.</title>
        <authorList>
            <person name="Goeker M."/>
        </authorList>
    </citation>
    <scope>NUCLEOTIDE SEQUENCE [LARGE SCALE GENOMIC DNA]</scope>
    <source>
        <strain evidence="2 3">DSM 17273</strain>
    </source>
</reference>
<protein>
    <submittedName>
        <fullName evidence="2">G3E family GTPase</fullName>
    </submittedName>
</protein>
<dbReference type="RefSeq" id="WP_309741032.1">
    <property type="nucleotide sequence ID" value="NZ_JAVDQI010000009.1"/>
</dbReference>
<name>A0AA90U1N2_9EURY</name>
<feature type="domain" description="CobW/HypB/UreG nucleotide-binding" evidence="1">
    <location>
        <begin position="3"/>
        <end position="176"/>
    </location>
</feature>